<sequence>MLKNLQESYQIALEELKATRKKIVDYLDDLEKKTIKELEQLFKNLQESYMSDIVSCKKVKNDLQYLSSCIRDIAGKNEQLTYISYIKCLNKINAFEKGHPRTEKTYVLFKPNTQFEDLISKRPGFGTISSINLKQQLADANALLTVNNSSKHSVPIGSSYVTGITELPSGGLLITDYSTQKVTLLDTNNKVADSCTLSNGPWAICTVSVDDVAMTLGNSVQFLKVRNNRIEMGNVLQLQHECVGIAHHNNMLYITSNQALYRYSREGGLQKKLYEDTNGVNAVFQCAVSPDGDTIYVTN</sequence>
<evidence type="ECO:0000313" key="2">
    <source>
        <dbReference type="EMBL" id="KAH3796440.1"/>
    </source>
</evidence>
<feature type="coiled-coil region" evidence="1">
    <location>
        <begin position="2"/>
        <end position="33"/>
    </location>
</feature>
<accession>A0A9D4FH43</accession>
<comment type="caution">
    <text evidence="2">The sequence shown here is derived from an EMBL/GenBank/DDBJ whole genome shotgun (WGS) entry which is preliminary data.</text>
</comment>
<dbReference type="Proteomes" id="UP000828390">
    <property type="component" value="Unassembled WGS sequence"/>
</dbReference>
<dbReference type="EMBL" id="JAIWYP010000007">
    <property type="protein sequence ID" value="KAH3796440.1"/>
    <property type="molecule type" value="Genomic_DNA"/>
</dbReference>
<gene>
    <name evidence="2" type="ORF">DPMN_150008</name>
</gene>
<dbReference type="SUPFAM" id="SSF63829">
    <property type="entry name" value="Calcium-dependent phosphotriesterase"/>
    <property type="match status" value="1"/>
</dbReference>
<evidence type="ECO:0000313" key="3">
    <source>
        <dbReference type="Proteomes" id="UP000828390"/>
    </source>
</evidence>
<dbReference type="AlphaFoldDB" id="A0A9D4FH43"/>
<keyword evidence="1" id="KW-0175">Coiled coil</keyword>
<reference evidence="2" key="2">
    <citation type="submission" date="2020-11" db="EMBL/GenBank/DDBJ databases">
        <authorList>
            <person name="McCartney M.A."/>
            <person name="Auch B."/>
            <person name="Kono T."/>
            <person name="Mallez S."/>
            <person name="Becker A."/>
            <person name="Gohl D.M."/>
            <person name="Silverstein K.A.T."/>
            <person name="Koren S."/>
            <person name="Bechman K.B."/>
            <person name="Herman A."/>
            <person name="Abrahante J.E."/>
            <person name="Garbe J."/>
        </authorList>
    </citation>
    <scope>NUCLEOTIDE SEQUENCE</scope>
    <source>
        <strain evidence="2">Duluth1</strain>
        <tissue evidence="2">Whole animal</tissue>
    </source>
</reference>
<evidence type="ECO:0000256" key="1">
    <source>
        <dbReference type="SAM" id="Coils"/>
    </source>
</evidence>
<name>A0A9D4FH43_DREPO</name>
<reference evidence="2" key="1">
    <citation type="journal article" date="2019" name="bioRxiv">
        <title>The Genome of the Zebra Mussel, Dreissena polymorpha: A Resource for Invasive Species Research.</title>
        <authorList>
            <person name="McCartney M.A."/>
            <person name="Auch B."/>
            <person name="Kono T."/>
            <person name="Mallez S."/>
            <person name="Zhang Y."/>
            <person name="Obille A."/>
            <person name="Becker A."/>
            <person name="Abrahante J.E."/>
            <person name="Garbe J."/>
            <person name="Badalamenti J.P."/>
            <person name="Herman A."/>
            <person name="Mangelson H."/>
            <person name="Liachko I."/>
            <person name="Sullivan S."/>
            <person name="Sone E.D."/>
            <person name="Koren S."/>
            <person name="Silverstein K.A.T."/>
            <person name="Beckman K.B."/>
            <person name="Gohl D.M."/>
        </authorList>
    </citation>
    <scope>NUCLEOTIDE SEQUENCE</scope>
    <source>
        <strain evidence="2">Duluth1</strain>
        <tissue evidence="2">Whole animal</tissue>
    </source>
</reference>
<protein>
    <submittedName>
        <fullName evidence="2">Uncharacterized protein</fullName>
    </submittedName>
</protein>
<keyword evidence="3" id="KW-1185">Reference proteome</keyword>
<organism evidence="2 3">
    <name type="scientific">Dreissena polymorpha</name>
    <name type="common">Zebra mussel</name>
    <name type="synonym">Mytilus polymorpha</name>
    <dbReference type="NCBI Taxonomy" id="45954"/>
    <lineage>
        <taxon>Eukaryota</taxon>
        <taxon>Metazoa</taxon>
        <taxon>Spiralia</taxon>
        <taxon>Lophotrochozoa</taxon>
        <taxon>Mollusca</taxon>
        <taxon>Bivalvia</taxon>
        <taxon>Autobranchia</taxon>
        <taxon>Heteroconchia</taxon>
        <taxon>Euheterodonta</taxon>
        <taxon>Imparidentia</taxon>
        <taxon>Neoheterodontei</taxon>
        <taxon>Myida</taxon>
        <taxon>Dreissenoidea</taxon>
        <taxon>Dreissenidae</taxon>
        <taxon>Dreissena</taxon>
    </lineage>
</organism>
<proteinExistence type="predicted"/>